<evidence type="ECO:0000313" key="2">
    <source>
        <dbReference type="Proteomes" id="UP000179807"/>
    </source>
</evidence>
<organism evidence="1 2">
    <name type="scientific">Tritrichomonas foetus</name>
    <dbReference type="NCBI Taxonomy" id="1144522"/>
    <lineage>
        <taxon>Eukaryota</taxon>
        <taxon>Metamonada</taxon>
        <taxon>Parabasalia</taxon>
        <taxon>Tritrichomonadida</taxon>
        <taxon>Tritrichomonadidae</taxon>
        <taxon>Tritrichomonas</taxon>
    </lineage>
</organism>
<accession>A0A1J4JX50</accession>
<comment type="caution">
    <text evidence="1">The sequence shown here is derived from an EMBL/GenBank/DDBJ whole genome shotgun (WGS) entry which is preliminary data.</text>
</comment>
<sequence length="163" mass="18961">MLIKTAYVIHLLQKAGINYHSGDFIENFLYSLFLTKMKQSYLSNKAHRYAVFCPPHIMSMINFSQNHYYGGWMNHSVQSVSYPQHIPLNGNAAICNPDNTNSSLQNEHDVDMHVNEESNKKVTFPLLCPEENLCWERTPMQDYQFDFSKPPLLLEIYQRQPSA</sequence>
<dbReference type="VEuPathDB" id="TrichDB:TRFO_07432"/>
<dbReference type="RefSeq" id="XP_068354989.1">
    <property type="nucleotide sequence ID" value="XM_068493679.1"/>
</dbReference>
<dbReference type="Proteomes" id="UP000179807">
    <property type="component" value="Unassembled WGS sequence"/>
</dbReference>
<proteinExistence type="predicted"/>
<protein>
    <submittedName>
        <fullName evidence="1">Uncharacterized protein</fullName>
    </submittedName>
</protein>
<reference evidence="1" key="1">
    <citation type="submission" date="2016-10" db="EMBL/GenBank/DDBJ databases">
        <authorList>
            <person name="Benchimol M."/>
            <person name="Almeida L.G."/>
            <person name="Vasconcelos A.T."/>
            <person name="Perreira-Neves A."/>
            <person name="Rosa I.A."/>
            <person name="Tasca T."/>
            <person name="Bogo M.R."/>
            <person name="de Souza W."/>
        </authorList>
    </citation>
    <scope>NUCLEOTIDE SEQUENCE [LARGE SCALE GENOMIC DNA]</scope>
    <source>
        <strain evidence="1">K</strain>
    </source>
</reference>
<dbReference type="EMBL" id="MLAK01000893">
    <property type="protein sequence ID" value="OHT01853.1"/>
    <property type="molecule type" value="Genomic_DNA"/>
</dbReference>
<keyword evidence="2" id="KW-1185">Reference proteome</keyword>
<gene>
    <name evidence="1" type="ORF">TRFO_07432</name>
</gene>
<dbReference type="GeneID" id="94828383"/>
<dbReference type="AlphaFoldDB" id="A0A1J4JX50"/>
<evidence type="ECO:0000313" key="1">
    <source>
        <dbReference type="EMBL" id="OHT01853.1"/>
    </source>
</evidence>
<name>A0A1J4JX50_9EUKA</name>